<name>A0A0K0FSU2_STRVS</name>
<proteinExistence type="predicted"/>
<evidence type="ECO:0000313" key="2">
    <source>
        <dbReference type="WBParaSite" id="SVE_1420000.1"/>
    </source>
</evidence>
<reference evidence="1" key="1">
    <citation type="submission" date="2014-07" db="EMBL/GenBank/DDBJ databases">
        <authorList>
            <person name="Martin A.A"/>
            <person name="De Silva N."/>
        </authorList>
    </citation>
    <scope>NUCLEOTIDE SEQUENCE</scope>
</reference>
<dbReference type="Proteomes" id="UP000035680">
    <property type="component" value="Unassembled WGS sequence"/>
</dbReference>
<organism evidence="1 2">
    <name type="scientific">Strongyloides venezuelensis</name>
    <name type="common">Threadworm</name>
    <dbReference type="NCBI Taxonomy" id="75913"/>
    <lineage>
        <taxon>Eukaryota</taxon>
        <taxon>Metazoa</taxon>
        <taxon>Ecdysozoa</taxon>
        <taxon>Nematoda</taxon>
        <taxon>Chromadorea</taxon>
        <taxon>Rhabditida</taxon>
        <taxon>Tylenchina</taxon>
        <taxon>Panagrolaimomorpha</taxon>
        <taxon>Strongyloidoidea</taxon>
        <taxon>Strongyloididae</taxon>
        <taxon>Strongyloides</taxon>
    </lineage>
</organism>
<sequence>MRDKVGNSGKRMSRHLLWSEEISLISNRRNWYQKSTNRRIPRIQFELLEYMFDVEYRKGKARCQMMPQELLKYQHCKKLKILFRIPLCSFTKKDLEKAIKDDKKYLQLLNHVKFNSPCPKEFKKVEEFLGLDGEYVTMGERKVIPLKLREKCLELIYITHDGENSMLIMLERTYSDQE</sequence>
<reference evidence="2" key="2">
    <citation type="submission" date="2015-08" db="UniProtKB">
        <authorList>
            <consortium name="WormBaseParasite"/>
        </authorList>
    </citation>
    <scope>IDENTIFICATION</scope>
</reference>
<dbReference type="WBParaSite" id="SVE_1420000.1">
    <property type="protein sequence ID" value="SVE_1420000.1"/>
    <property type="gene ID" value="SVE_1420000"/>
</dbReference>
<keyword evidence="1" id="KW-1185">Reference proteome</keyword>
<protein>
    <submittedName>
        <fullName evidence="2">FERM domain-containing protein</fullName>
    </submittedName>
</protein>
<accession>A0A0K0FSU2</accession>
<evidence type="ECO:0000313" key="1">
    <source>
        <dbReference type="Proteomes" id="UP000035680"/>
    </source>
</evidence>
<dbReference type="AlphaFoldDB" id="A0A0K0FSU2"/>